<name>A0A4Y8MG55_9BURK</name>
<dbReference type="EMBL" id="SNVI01000008">
    <property type="protein sequence ID" value="TFE36441.1"/>
    <property type="molecule type" value="Genomic_DNA"/>
</dbReference>
<dbReference type="AlphaFoldDB" id="A0A4Y8MG55"/>
<evidence type="ECO:0000313" key="3">
    <source>
        <dbReference type="Proteomes" id="UP000297385"/>
    </source>
</evidence>
<feature type="region of interest" description="Disordered" evidence="1">
    <location>
        <begin position="17"/>
        <end position="36"/>
    </location>
</feature>
<evidence type="ECO:0000256" key="1">
    <source>
        <dbReference type="SAM" id="MobiDB-lite"/>
    </source>
</evidence>
<sequence length="115" mass="12621">MPVTKEMMMELSTYRRTRGLPAPPSPGEDTPLVPPIGQSLKPLTRAAFHWIVKNVWHASLTTTGQCLHLDDDRRHRETMGNTGSTGNARRDLADDGQGPTPAPLSATPGRRQLKV</sequence>
<comment type="caution">
    <text evidence="2">The sequence shown here is derived from an EMBL/GenBank/DDBJ whole genome shotgun (WGS) entry which is preliminary data.</text>
</comment>
<feature type="region of interest" description="Disordered" evidence="1">
    <location>
        <begin position="62"/>
        <end position="115"/>
    </location>
</feature>
<gene>
    <name evidence="2" type="ORF">E2553_42560</name>
</gene>
<organism evidence="2 3">
    <name type="scientific">Paraburkholderia dipogonis</name>
    <dbReference type="NCBI Taxonomy" id="1211383"/>
    <lineage>
        <taxon>Bacteria</taxon>
        <taxon>Pseudomonadati</taxon>
        <taxon>Pseudomonadota</taxon>
        <taxon>Betaproteobacteria</taxon>
        <taxon>Burkholderiales</taxon>
        <taxon>Burkholderiaceae</taxon>
        <taxon>Paraburkholderia</taxon>
    </lineage>
</organism>
<protein>
    <submittedName>
        <fullName evidence="2">Uncharacterized protein</fullName>
    </submittedName>
</protein>
<accession>A0A4Y8MG55</accession>
<evidence type="ECO:0000313" key="2">
    <source>
        <dbReference type="EMBL" id="TFE36441.1"/>
    </source>
</evidence>
<dbReference type="RefSeq" id="WP_134466546.1">
    <property type="nucleotide sequence ID" value="NZ_SNVI01000008.1"/>
</dbReference>
<reference evidence="2 3" key="1">
    <citation type="submission" date="2019-03" db="EMBL/GenBank/DDBJ databases">
        <title>Complete Genome Sequence of Paraburkholderia dipogonis ICMP 19430T, a Nitrogen-fixing Symbiont of the South African Invasive Legume Dipogon lignosus in New Zealand.</title>
        <authorList>
            <person name="De Meyer S.E."/>
        </authorList>
    </citation>
    <scope>NUCLEOTIDE SEQUENCE [LARGE SCALE GENOMIC DNA]</scope>
    <source>
        <strain evidence="2 3">ICMP 19430</strain>
    </source>
</reference>
<dbReference type="Proteomes" id="UP000297385">
    <property type="component" value="Unassembled WGS sequence"/>
</dbReference>
<feature type="compositionally biased region" description="Basic and acidic residues" evidence="1">
    <location>
        <begin position="68"/>
        <end position="78"/>
    </location>
</feature>
<proteinExistence type="predicted"/>